<dbReference type="AlphaFoldDB" id="A0A0G1S357"/>
<feature type="region of interest" description="Disordered" evidence="1">
    <location>
        <begin position="189"/>
        <end position="214"/>
    </location>
</feature>
<accession>A0A0G1S357</accession>
<proteinExistence type="predicted"/>
<dbReference type="EMBL" id="LCNU01000015">
    <property type="protein sequence ID" value="KKU63929.1"/>
    <property type="molecule type" value="Genomic_DNA"/>
</dbReference>
<evidence type="ECO:0000313" key="3">
    <source>
        <dbReference type="Proteomes" id="UP000034502"/>
    </source>
</evidence>
<sequence length="246" mass="26414">MTSIFQRILTAVAGKESAPVSRPLNQLGPYQDKELLLRQQALSAILLQTQREKNAQQAAITHQAIQAVLKPSDPELINGLVSHVVSQQTAMALEAYSTARDLHTESQGTLSGIISQALQSIQRGDLTDDREIQTVTKTESRGLFGRRSQTQHSLERVRQKFPPGMDITAASAPVTLEIKGGTSVFAEARAYTPPDSNGNTGQSRASVGPGGAYAEGSAAKVDASIVHTPTLKIEVGSTRFSVRRDK</sequence>
<dbReference type="STRING" id="1618364.UX86_C0015G0019"/>
<comment type="caution">
    <text evidence="2">The sequence shown here is derived from an EMBL/GenBank/DDBJ whole genome shotgun (WGS) entry which is preliminary data.</text>
</comment>
<dbReference type="Proteomes" id="UP000034502">
    <property type="component" value="Unassembled WGS sequence"/>
</dbReference>
<name>A0A0G1S357_9BACT</name>
<feature type="compositionally biased region" description="Polar residues" evidence="1">
    <location>
        <begin position="194"/>
        <end position="205"/>
    </location>
</feature>
<reference evidence="2 3" key="1">
    <citation type="journal article" date="2015" name="Nature">
        <title>rRNA introns, odd ribosomes, and small enigmatic genomes across a large radiation of phyla.</title>
        <authorList>
            <person name="Brown C.T."/>
            <person name="Hug L.A."/>
            <person name="Thomas B.C."/>
            <person name="Sharon I."/>
            <person name="Castelle C.J."/>
            <person name="Singh A."/>
            <person name="Wilkins M.J."/>
            <person name="Williams K.H."/>
            <person name="Banfield J.F."/>
        </authorList>
    </citation>
    <scope>NUCLEOTIDE SEQUENCE [LARGE SCALE GENOMIC DNA]</scope>
</reference>
<organism evidence="2 3">
    <name type="scientific">Candidatus Amesbacteria bacterium GW2011_GWC1_47_15</name>
    <dbReference type="NCBI Taxonomy" id="1618364"/>
    <lineage>
        <taxon>Bacteria</taxon>
        <taxon>Candidatus Amesiibacteriota</taxon>
    </lineage>
</organism>
<evidence type="ECO:0000313" key="2">
    <source>
        <dbReference type="EMBL" id="KKU63929.1"/>
    </source>
</evidence>
<gene>
    <name evidence="2" type="ORF">UX86_C0015G0019</name>
</gene>
<evidence type="ECO:0000256" key="1">
    <source>
        <dbReference type="SAM" id="MobiDB-lite"/>
    </source>
</evidence>
<protein>
    <submittedName>
        <fullName evidence="2">Uncharacterized protein</fullName>
    </submittedName>
</protein>